<evidence type="ECO:0000313" key="2">
    <source>
        <dbReference type="Proteomes" id="UP000037460"/>
    </source>
</evidence>
<name>A0A0M0JVM4_9EUKA</name>
<keyword evidence="2" id="KW-1185">Reference proteome</keyword>
<gene>
    <name evidence="1" type="ORF">Ctob_007000</name>
</gene>
<dbReference type="AlphaFoldDB" id="A0A0M0JVM4"/>
<organism evidence="1 2">
    <name type="scientific">Chrysochromulina tobinii</name>
    <dbReference type="NCBI Taxonomy" id="1460289"/>
    <lineage>
        <taxon>Eukaryota</taxon>
        <taxon>Haptista</taxon>
        <taxon>Haptophyta</taxon>
        <taxon>Prymnesiophyceae</taxon>
        <taxon>Prymnesiales</taxon>
        <taxon>Chrysochromulinaceae</taxon>
        <taxon>Chrysochromulina</taxon>
    </lineage>
</organism>
<feature type="non-terminal residue" evidence="1">
    <location>
        <position position="1"/>
    </location>
</feature>
<comment type="caution">
    <text evidence="1">The sequence shown here is derived from an EMBL/GenBank/DDBJ whole genome shotgun (WGS) entry which is preliminary data.</text>
</comment>
<sequence length="188" mass="21377">AVLVGGACRLCGRLRGRLCGSTCRLRALNVRASARCLTSMDALDRSSRCGGARHLNLSPRLQICLHAYPRQHGRVDEVRHDRVEWHADVLEEANLGHGHVGVLDPVAQRRDGDAELALAVAERPELVRDPLRPFLVHLKRLEAMAEVSKFDRHSQQQRHRHMRLRLEGRDGVLRQRLQRPRRAEQPVC</sequence>
<accession>A0A0M0JVM4</accession>
<evidence type="ECO:0000313" key="1">
    <source>
        <dbReference type="EMBL" id="KOO30726.1"/>
    </source>
</evidence>
<dbReference type="EMBL" id="JWZX01002173">
    <property type="protein sequence ID" value="KOO30726.1"/>
    <property type="molecule type" value="Genomic_DNA"/>
</dbReference>
<dbReference type="Proteomes" id="UP000037460">
    <property type="component" value="Unassembled WGS sequence"/>
</dbReference>
<protein>
    <submittedName>
        <fullName evidence="1">Uncharacterized protein</fullName>
    </submittedName>
</protein>
<reference evidence="2" key="1">
    <citation type="journal article" date="2015" name="PLoS Genet.">
        <title>Genome Sequence and Transcriptome Analyses of Chrysochromulina tobin: Metabolic Tools for Enhanced Algal Fitness in the Prominent Order Prymnesiales (Haptophyceae).</title>
        <authorList>
            <person name="Hovde B.T."/>
            <person name="Deodato C.R."/>
            <person name="Hunsperger H.M."/>
            <person name="Ryken S.A."/>
            <person name="Yost W."/>
            <person name="Jha R.K."/>
            <person name="Patterson J."/>
            <person name="Monnat R.J. Jr."/>
            <person name="Barlow S.B."/>
            <person name="Starkenburg S.R."/>
            <person name="Cattolico R.A."/>
        </authorList>
    </citation>
    <scope>NUCLEOTIDE SEQUENCE</scope>
    <source>
        <strain evidence="2">CCMP291</strain>
    </source>
</reference>
<proteinExistence type="predicted"/>